<gene>
    <name evidence="1" type="ORF">V3330_02870</name>
</gene>
<name>A0AAW9RBB0_9GAMM</name>
<accession>A0AAW9RBB0</accession>
<dbReference type="Proteomes" id="UP001359886">
    <property type="component" value="Unassembled WGS sequence"/>
</dbReference>
<keyword evidence="2" id="KW-1185">Reference proteome</keyword>
<organism evidence="1 2">
    <name type="scientific">Elongatibacter sediminis</name>
    <dbReference type="NCBI Taxonomy" id="3119006"/>
    <lineage>
        <taxon>Bacteria</taxon>
        <taxon>Pseudomonadati</taxon>
        <taxon>Pseudomonadota</taxon>
        <taxon>Gammaproteobacteria</taxon>
        <taxon>Chromatiales</taxon>
        <taxon>Wenzhouxiangellaceae</taxon>
        <taxon>Elongatibacter</taxon>
    </lineage>
</organism>
<dbReference type="AlphaFoldDB" id="A0AAW9RBB0"/>
<sequence length="109" mass="11528">MSGKVTLENCPAIIAGDERDFAVLDVRDCLVQLRIMTAQAVSFSTAHTDLPYQHQVKARLLMPGVARDSMVNPAPGRWLATGLGTDTPFSDPHCGDLGSSCGDGQGLSV</sequence>
<dbReference type="EMBL" id="JAZHOG010000001">
    <property type="protein sequence ID" value="MEJ8566559.1"/>
    <property type="molecule type" value="Genomic_DNA"/>
</dbReference>
<reference evidence="1 2" key="1">
    <citation type="submission" date="2024-02" db="EMBL/GenBank/DDBJ databases">
        <title>A novel Wenzhouxiangellaceae bacterium, isolated from coastal sediments.</title>
        <authorList>
            <person name="Du Z.-J."/>
            <person name="Ye Y.-Q."/>
            <person name="Zhang X.-Y."/>
        </authorList>
    </citation>
    <scope>NUCLEOTIDE SEQUENCE [LARGE SCALE GENOMIC DNA]</scope>
    <source>
        <strain evidence="1 2">CH-27</strain>
    </source>
</reference>
<comment type="caution">
    <text evidence="1">The sequence shown here is derived from an EMBL/GenBank/DDBJ whole genome shotgun (WGS) entry which is preliminary data.</text>
</comment>
<proteinExistence type="predicted"/>
<dbReference type="RefSeq" id="WP_354693876.1">
    <property type="nucleotide sequence ID" value="NZ_JAZHOG010000001.1"/>
</dbReference>
<evidence type="ECO:0000313" key="2">
    <source>
        <dbReference type="Proteomes" id="UP001359886"/>
    </source>
</evidence>
<evidence type="ECO:0000313" key="1">
    <source>
        <dbReference type="EMBL" id="MEJ8566559.1"/>
    </source>
</evidence>
<protein>
    <submittedName>
        <fullName evidence="1">Uncharacterized protein</fullName>
    </submittedName>
</protein>